<gene>
    <name evidence="9" type="ORF">ABHF33_01505</name>
</gene>
<reference evidence="9" key="1">
    <citation type="submission" date="2024-05" db="EMBL/GenBank/DDBJ databases">
        <authorList>
            <person name="Yang L."/>
            <person name="Pan L."/>
        </authorList>
    </citation>
    <scope>NUCLEOTIDE SEQUENCE</scope>
    <source>
        <strain evidence="9">FCG-7</strain>
    </source>
</reference>
<dbReference type="GO" id="GO:0003723">
    <property type="term" value="F:RNA binding"/>
    <property type="evidence" value="ECO:0007669"/>
    <property type="project" value="UniProtKB-KW"/>
</dbReference>
<protein>
    <recommendedName>
        <fullName evidence="6">Pseudouridine synthase</fullName>
        <ecNumber evidence="6">5.4.99.-</ecNumber>
    </recommendedName>
</protein>
<feature type="region of interest" description="Disordered" evidence="7">
    <location>
        <begin position="1"/>
        <end position="31"/>
    </location>
</feature>
<dbReference type="Gene3D" id="3.30.70.580">
    <property type="entry name" value="Pseudouridine synthase I, catalytic domain, N-terminal subdomain"/>
    <property type="match status" value="1"/>
</dbReference>
<dbReference type="GO" id="GO:0160138">
    <property type="term" value="F:23S rRNA pseudouridine(2604) synthase activity"/>
    <property type="evidence" value="ECO:0007669"/>
    <property type="project" value="UniProtKB-EC"/>
</dbReference>
<evidence type="ECO:0000256" key="5">
    <source>
        <dbReference type="PROSITE-ProRule" id="PRU00182"/>
    </source>
</evidence>
<dbReference type="GO" id="GO:0000455">
    <property type="term" value="P:enzyme-directed rRNA pseudouridine synthesis"/>
    <property type="evidence" value="ECO:0007669"/>
    <property type="project" value="UniProtKB-ARBA"/>
</dbReference>
<dbReference type="NCBIfam" id="TIGR00093">
    <property type="entry name" value="pseudouridine synthase"/>
    <property type="match status" value="1"/>
</dbReference>
<proteinExistence type="inferred from homology"/>
<dbReference type="CDD" id="cd02870">
    <property type="entry name" value="PseudoU_synth_RsuA_like"/>
    <property type="match status" value="1"/>
</dbReference>
<dbReference type="InterPro" id="IPR020094">
    <property type="entry name" value="TruA/RsuA/RluB/E/F_N"/>
</dbReference>
<evidence type="ECO:0000256" key="7">
    <source>
        <dbReference type="SAM" id="MobiDB-lite"/>
    </source>
</evidence>
<organism evidence="9">
    <name type="scientific">Chitinibacter mangrovi</name>
    <dbReference type="NCBI Taxonomy" id="3153927"/>
    <lineage>
        <taxon>Bacteria</taxon>
        <taxon>Pseudomonadati</taxon>
        <taxon>Pseudomonadota</taxon>
        <taxon>Betaproteobacteria</taxon>
        <taxon>Neisseriales</taxon>
        <taxon>Chitinibacteraceae</taxon>
        <taxon>Chitinibacter</taxon>
    </lineage>
</organism>
<dbReference type="SUPFAM" id="SSF55174">
    <property type="entry name" value="Alpha-L RNA-binding motif"/>
    <property type="match status" value="1"/>
</dbReference>
<dbReference type="PROSITE" id="PS01149">
    <property type="entry name" value="PSI_RSU"/>
    <property type="match status" value="1"/>
</dbReference>
<dbReference type="Gene3D" id="3.30.70.1560">
    <property type="entry name" value="Alpha-L RNA-binding motif"/>
    <property type="match status" value="1"/>
</dbReference>
<dbReference type="Gene3D" id="3.10.290.10">
    <property type="entry name" value="RNA-binding S4 domain"/>
    <property type="match status" value="1"/>
</dbReference>
<dbReference type="InterPro" id="IPR042092">
    <property type="entry name" value="PsdUridine_s_RsuA/RluB/E/F_cat"/>
</dbReference>
<dbReference type="InterPro" id="IPR002942">
    <property type="entry name" value="S4_RNA-bd"/>
</dbReference>
<evidence type="ECO:0000256" key="6">
    <source>
        <dbReference type="RuleBase" id="RU003887"/>
    </source>
</evidence>
<dbReference type="SMART" id="SM00363">
    <property type="entry name" value="S4"/>
    <property type="match status" value="1"/>
</dbReference>
<sequence>MKNRPPRPLGKPVSRPASSARVPSVAGPDTGAKVSLARALSKLGVCSRTEGEKLVRNGVVAVNGQPCRDPEQRINIERDQLSVNGQPVLAPQFVYLMLNKPRGLITSASDEKGRETVFSCFSNDHGTKLPHLGPVGRLDKASEGLLLFSNDTRWAARLTDPNSHLDKIYHVQIDQQPNEALLAAMQRGVTLDDGTRLAAKKVSVLRSGDKNAWLEITLDEGKNRHIRRLLEAHGVNTLRLIRVAIGRLELGELAKGEWRELSAEELHLLNNK</sequence>
<dbReference type="KEGG" id="cmav:ABHF33_01505"/>
<evidence type="ECO:0000313" key="9">
    <source>
        <dbReference type="EMBL" id="XBM00988.1"/>
    </source>
</evidence>
<keyword evidence="5" id="KW-0694">RNA-binding</keyword>
<dbReference type="PANTHER" id="PTHR47683">
    <property type="entry name" value="PSEUDOURIDINE SYNTHASE FAMILY PROTEIN-RELATED"/>
    <property type="match status" value="1"/>
</dbReference>
<name>A0AAU7FBB4_9NEIS</name>
<evidence type="ECO:0000256" key="1">
    <source>
        <dbReference type="ARBA" id="ARBA00008348"/>
    </source>
</evidence>
<dbReference type="RefSeq" id="WP_348945311.1">
    <property type="nucleotide sequence ID" value="NZ_CP157355.1"/>
</dbReference>
<dbReference type="PROSITE" id="PS50889">
    <property type="entry name" value="S4"/>
    <property type="match status" value="1"/>
</dbReference>
<evidence type="ECO:0000259" key="8">
    <source>
        <dbReference type="SMART" id="SM00363"/>
    </source>
</evidence>
<dbReference type="SUPFAM" id="SSF55120">
    <property type="entry name" value="Pseudouridine synthase"/>
    <property type="match status" value="1"/>
</dbReference>
<evidence type="ECO:0000256" key="2">
    <source>
        <dbReference type="ARBA" id="ARBA00023235"/>
    </source>
</evidence>
<dbReference type="EC" id="5.4.99.-" evidence="6"/>
<dbReference type="Pfam" id="PF01479">
    <property type="entry name" value="S4"/>
    <property type="match status" value="1"/>
</dbReference>
<evidence type="ECO:0000256" key="3">
    <source>
        <dbReference type="ARBA" id="ARBA00036390"/>
    </source>
</evidence>
<comment type="catalytic activity">
    <reaction evidence="4">
        <text>uridine(2604) in 23S rRNA = pseudouridine(2604) in 23S rRNA</text>
        <dbReference type="Rhea" id="RHEA:38875"/>
        <dbReference type="Rhea" id="RHEA-COMP:10093"/>
        <dbReference type="Rhea" id="RHEA-COMP:10094"/>
        <dbReference type="ChEBI" id="CHEBI:65314"/>
        <dbReference type="ChEBI" id="CHEBI:65315"/>
        <dbReference type="EC" id="5.4.99.21"/>
    </reaction>
</comment>
<accession>A0AAU7FBB4</accession>
<comment type="similarity">
    <text evidence="1 6">Belongs to the pseudouridine synthase RsuA family.</text>
</comment>
<keyword evidence="2 6" id="KW-0413">Isomerase</keyword>
<dbReference type="CDD" id="cd00165">
    <property type="entry name" value="S4"/>
    <property type="match status" value="1"/>
</dbReference>
<dbReference type="InterPro" id="IPR000748">
    <property type="entry name" value="PsdUridine_synth_RsuA/RluB/E/F"/>
</dbReference>
<dbReference type="InterPro" id="IPR036986">
    <property type="entry name" value="S4_RNA-bd_sf"/>
</dbReference>
<dbReference type="InterPro" id="IPR020103">
    <property type="entry name" value="PsdUridine_synth_cat_dom_sf"/>
</dbReference>
<dbReference type="InterPro" id="IPR018496">
    <property type="entry name" value="PsdUridine_synth_RsuA/RluB_CS"/>
</dbReference>
<evidence type="ECO:0000256" key="4">
    <source>
        <dbReference type="ARBA" id="ARBA00036535"/>
    </source>
</evidence>
<dbReference type="PANTHER" id="PTHR47683:SF2">
    <property type="entry name" value="RNA-BINDING S4 DOMAIN-CONTAINING PROTEIN"/>
    <property type="match status" value="1"/>
</dbReference>
<dbReference type="InterPro" id="IPR050343">
    <property type="entry name" value="RsuA_PseudoU_synthase"/>
</dbReference>
<dbReference type="Pfam" id="PF00849">
    <property type="entry name" value="PseudoU_synth_2"/>
    <property type="match status" value="1"/>
</dbReference>
<comment type="catalytic activity">
    <reaction evidence="3">
        <text>uridine(35) in tRNA(Tyr) = pseudouridine(35) in tRNA(Tyr)</text>
        <dbReference type="Rhea" id="RHEA:60556"/>
        <dbReference type="Rhea" id="RHEA-COMP:15607"/>
        <dbReference type="Rhea" id="RHEA-COMP:15608"/>
        <dbReference type="ChEBI" id="CHEBI:65314"/>
        <dbReference type="ChEBI" id="CHEBI:65315"/>
    </reaction>
</comment>
<dbReference type="InterPro" id="IPR006145">
    <property type="entry name" value="PsdUridine_synth_RsuA/RluA"/>
</dbReference>
<dbReference type="AlphaFoldDB" id="A0AAU7FBB4"/>
<feature type="domain" description="RNA-binding S4" evidence="8">
    <location>
        <begin position="34"/>
        <end position="93"/>
    </location>
</feature>
<dbReference type="EMBL" id="CP157355">
    <property type="protein sequence ID" value="XBM00988.1"/>
    <property type="molecule type" value="Genomic_DNA"/>
</dbReference>